<evidence type="ECO:0008006" key="4">
    <source>
        <dbReference type="Google" id="ProtNLM"/>
    </source>
</evidence>
<sequence length="104" mass="12579">MPDRSQEKRPRLVKDKRFGITNRLKIATWNVQGLGQKQQKVDKELKKKNIDIAFITETKKKLCKWHKRFRQLRNDLQRSRFNNKSTMQNSNIDRQLLEKQNSKL</sequence>
<feature type="compositionally biased region" description="Polar residues" evidence="1">
    <location>
        <begin position="79"/>
        <end position="93"/>
    </location>
</feature>
<comment type="caution">
    <text evidence="2">The sequence shown here is derived from an EMBL/GenBank/DDBJ whole genome shotgun (WGS) entry which is preliminary data.</text>
</comment>
<dbReference type="OrthoDB" id="5549358at2759"/>
<gene>
    <name evidence="2" type="ORF">ILUMI_01942</name>
</gene>
<dbReference type="AlphaFoldDB" id="A0A8K0GGY0"/>
<evidence type="ECO:0000313" key="2">
    <source>
        <dbReference type="EMBL" id="KAF2904230.1"/>
    </source>
</evidence>
<reference evidence="2" key="1">
    <citation type="submission" date="2019-08" db="EMBL/GenBank/DDBJ databases">
        <title>The genome of the North American firefly Photinus pyralis.</title>
        <authorList>
            <consortium name="Photinus pyralis genome working group"/>
            <person name="Fallon T.R."/>
            <person name="Sander Lower S.E."/>
            <person name="Weng J.-K."/>
        </authorList>
    </citation>
    <scope>NUCLEOTIDE SEQUENCE</scope>
    <source>
        <strain evidence="2">TRF0915ILg1</strain>
        <tissue evidence="2">Whole body</tissue>
    </source>
</reference>
<evidence type="ECO:0000313" key="3">
    <source>
        <dbReference type="Proteomes" id="UP000801492"/>
    </source>
</evidence>
<proteinExistence type="predicted"/>
<protein>
    <recommendedName>
        <fullName evidence="4">Endonuclease/exonuclease/phosphatase domain-containing protein</fullName>
    </recommendedName>
</protein>
<organism evidence="2 3">
    <name type="scientific">Ignelater luminosus</name>
    <name type="common">Cucubano</name>
    <name type="synonym">Pyrophorus luminosus</name>
    <dbReference type="NCBI Taxonomy" id="2038154"/>
    <lineage>
        <taxon>Eukaryota</taxon>
        <taxon>Metazoa</taxon>
        <taxon>Ecdysozoa</taxon>
        <taxon>Arthropoda</taxon>
        <taxon>Hexapoda</taxon>
        <taxon>Insecta</taxon>
        <taxon>Pterygota</taxon>
        <taxon>Neoptera</taxon>
        <taxon>Endopterygota</taxon>
        <taxon>Coleoptera</taxon>
        <taxon>Polyphaga</taxon>
        <taxon>Elateriformia</taxon>
        <taxon>Elateroidea</taxon>
        <taxon>Elateridae</taxon>
        <taxon>Agrypninae</taxon>
        <taxon>Pyrophorini</taxon>
        <taxon>Ignelater</taxon>
    </lineage>
</organism>
<name>A0A8K0GGY0_IGNLU</name>
<evidence type="ECO:0000256" key="1">
    <source>
        <dbReference type="SAM" id="MobiDB-lite"/>
    </source>
</evidence>
<dbReference type="Gene3D" id="3.60.10.10">
    <property type="entry name" value="Endonuclease/exonuclease/phosphatase"/>
    <property type="match status" value="1"/>
</dbReference>
<dbReference type="EMBL" id="VTPC01000813">
    <property type="protein sequence ID" value="KAF2904230.1"/>
    <property type="molecule type" value="Genomic_DNA"/>
</dbReference>
<keyword evidence="3" id="KW-1185">Reference proteome</keyword>
<accession>A0A8K0GGY0</accession>
<dbReference type="Proteomes" id="UP000801492">
    <property type="component" value="Unassembled WGS sequence"/>
</dbReference>
<feature type="region of interest" description="Disordered" evidence="1">
    <location>
        <begin position="77"/>
        <end position="104"/>
    </location>
</feature>
<dbReference type="InterPro" id="IPR036691">
    <property type="entry name" value="Endo/exonu/phosph_ase_sf"/>
</dbReference>
<feature type="compositionally biased region" description="Basic and acidic residues" evidence="1">
    <location>
        <begin position="95"/>
        <end position="104"/>
    </location>
</feature>
<dbReference type="SUPFAM" id="SSF56219">
    <property type="entry name" value="DNase I-like"/>
    <property type="match status" value="1"/>
</dbReference>